<evidence type="ECO:0000313" key="2">
    <source>
        <dbReference type="EMBL" id="MBA0776238.1"/>
    </source>
</evidence>
<accession>A0A7J9ETQ2</accession>
<dbReference type="InterPro" id="IPR002156">
    <property type="entry name" value="RNaseH_domain"/>
</dbReference>
<evidence type="ECO:0000313" key="3">
    <source>
        <dbReference type="Proteomes" id="UP000593568"/>
    </source>
</evidence>
<organism evidence="2 3">
    <name type="scientific">Gossypium trilobum</name>
    <dbReference type="NCBI Taxonomy" id="34281"/>
    <lineage>
        <taxon>Eukaryota</taxon>
        <taxon>Viridiplantae</taxon>
        <taxon>Streptophyta</taxon>
        <taxon>Embryophyta</taxon>
        <taxon>Tracheophyta</taxon>
        <taxon>Spermatophyta</taxon>
        <taxon>Magnoliopsida</taxon>
        <taxon>eudicotyledons</taxon>
        <taxon>Gunneridae</taxon>
        <taxon>Pentapetalae</taxon>
        <taxon>rosids</taxon>
        <taxon>malvids</taxon>
        <taxon>Malvales</taxon>
        <taxon>Malvaceae</taxon>
        <taxon>Malvoideae</taxon>
        <taxon>Gossypium</taxon>
    </lineage>
</organism>
<evidence type="ECO:0000259" key="1">
    <source>
        <dbReference type="Pfam" id="PF13456"/>
    </source>
</evidence>
<dbReference type="InterPro" id="IPR036397">
    <property type="entry name" value="RNaseH_sf"/>
</dbReference>
<dbReference type="PANTHER" id="PTHR47723">
    <property type="entry name" value="OS05G0353850 PROTEIN"/>
    <property type="match status" value="1"/>
</dbReference>
<keyword evidence="3" id="KW-1185">Reference proteome</keyword>
<dbReference type="AlphaFoldDB" id="A0A7J9ETQ2"/>
<comment type="caution">
    <text evidence="2">The sequence shown here is derived from an EMBL/GenBank/DDBJ whole genome shotgun (WGS) entry which is preliminary data.</text>
</comment>
<gene>
    <name evidence="2" type="ORF">Gotri_011257</name>
</gene>
<feature type="domain" description="RNase H type-1" evidence="1">
    <location>
        <begin position="82"/>
        <end position="174"/>
    </location>
</feature>
<dbReference type="PANTHER" id="PTHR47723:SF13">
    <property type="entry name" value="PUTATIVE-RELATED"/>
    <property type="match status" value="1"/>
</dbReference>
<dbReference type="GO" id="GO:0004523">
    <property type="term" value="F:RNA-DNA hybrid ribonuclease activity"/>
    <property type="evidence" value="ECO:0007669"/>
    <property type="project" value="InterPro"/>
</dbReference>
<dbReference type="Pfam" id="PF13456">
    <property type="entry name" value="RVT_3"/>
    <property type="match status" value="1"/>
</dbReference>
<dbReference type="Proteomes" id="UP000593568">
    <property type="component" value="Unassembled WGS sequence"/>
</dbReference>
<name>A0A7J9ETQ2_9ROSI</name>
<reference evidence="2 3" key="1">
    <citation type="journal article" date="2019" name="Genome Biol. Evol.">
        <title>Insights into the evolution of the New World diploid cottons (Gossypium, subgenus Houzingenia) based on genome sequencing.</title>
        <authorList>
            <person name="Grover C.E."/>
            <person name="Arick M.A. 2nd"/>
            <person name="Thrash A."/>
            <person name="Conover J.L."/>
            <person name="Sanders W.S."/>
            <person name="Peterson D.G."/>
            <person name="Frelichowski J.E."/>
            <person name="Scheffler J.A."/>
            <person name="Scheffler B.E."/>
            <person name="Wendel J.F."/>
        </authorList>
    </citation>
    <scope>NUCLEOTIDE SEQUENCE [LARGE SCALE GENOMIC DNA]</scope>
    <source>
        <strain evidence="2">8</strain>
        <tissue evidence="2">Leaf</tissue>
    </source>
</reference>
<dbReference type="InterPro" id="IPR053151">
    <property type="entry name" value="RNase_H-like"/>
</dbReference>
<dbReference type="Gene3D" id="3.30.420.10">
    <property type="entry name" value="Ribonuclease H-like superfamily/Ribonuclease H"/>
    <property type="match status" value="1"/>
</dbReference>
<sequence>IQAFRVFVGVSRDLTTRSWSTRNPLSRNLIIFQGVTWSTEEIIKKSFSWAKQCVSIRKGNSVARQAKRGEPDWGGNWVRLQTDGMVKIESEHAAAGRVLRSERKEWILGFNKRLGKCSIFYAKLCDISIGLSILHGEQCDRVLLQTDNLEVFEAIHVSNLKSSKSVLIRRISQLLAIVKN</sequence>
<dbReference type="GO" id="GO:0003676">
    <property type="term" value="F:nucleic acid binding"/>
    <property type="evidence" value="ECO:0007669"/>
    <property type="project" value="InterPro"/>
</dbReference>
<dbReference type="EMBL" id="JABEZW010000009">
    <property type="protein sequence ID" value="MBA0776238.1"/>
    <property type="molecule type" value="Genomic_DNA"/>
</dbReference>
<proteinExistence type="predicted"/>
<protein>
    <recommendedName>
        <fullName evidence="1">RNase H type-1 domain-containing protein</fullName>
    </recommendedName>
</protein>
<feature type="non-terminal residue" evidence="2">
    <location>
        <position position="1"/>
    </location>
</feature>